<name>A0ACB8UNH0_9EURO</name>
<organism evidence="1">
    <name type="scientific">Ophidiomyces ophidiicola</name>
    <dbReference type="NCBI Taxonomy" id="1387563"/>
    <lineage>
        <taxon>Eukaryota</taxon>
        <taxon>Fungi</taxon>
        <taxon>Dikarya</taxon>
        <taxon>Ascomycota</taxon>
        <taxon>Pezizomycotina</taxon>
        <taxon>Eurotiomycetes</taxon>
        <taxon>Eurotiomycetidae</taxon>
        <taxon>Onygenales</taxon>
        <taxon>Onygenaceae</taxon>
        <taxon>Ophidiomyces</taxon>
    </lineage>
</organism>
<proteinExistence type="predicted"/>
<sequence length="199" mass="21692">MNHTETTAQLGFLKRAAVILNHESPSTAAHLVTVHRSILHEKLLPLTLTQKKEHCPCCGTIRSPALTCTLSTKSDSQKCRKRRKPQSASAREDSKVIYNCLRCQRQTIQPFRKQPSRNLKTAGLVESSQSRNPTSADALGAVQSSKPNPAGTKSSTDNANSKKRAKARKQQGLLATLAASKRQPSQSSPSFGLLDLLQP</sequence>
<evidence type="ECO:0000313" key="1">
    <source>
        <dbReference type="EMBL" id="KAI2382035.1"/>
    </source>
</evidence>
<accession>A0ACB8UNH0</accession>
<dbReference type="EMBL" id="JALBCA010000149">
    <property type="protein sequence ID" value="KAI2382035.1"/>
    <property type="molecule type" value="Genomic_DNA"/>
</dbReference>
<gene>
    <name evidence="1" type="ORF">LOY88_006376</name>
</gene>
<protein>
    <submittedName>
        <fullName evidence="1">Uncharacterized protein</fullName>
    </submittedName>
</protein>
<reference evidence="1" key="1">
    <citation type="journal article" date="2022" name="bioRxiv">
        <title>Population genetic analysis of Ophidiomyces ophidiicola, the causative agent of snake fungal disease, indicates recent introductions to the USA.</title>
        <authorList>
            <person name="Ladner J.T."/>
            <person name="Palmer J.M."/>
            <person name="Ettinger C.L."/>
            <person name="Stajich J.E."/>
            <person name="Farrell T.M."/>
            <person name="Glorioso B.M."/>
            <person name="Lawson B."/>
            <person name="Price S.J."/>
            <person name="Stengle A.G."/>
            <person name="Grear D.A."/>
            <person name="Lorch J.M."/>
        </authorList>
    </citation>
    <scope>NUCLEOTIDE SEQUENCE</scope>
    <source>
        <strain evidence="1">NWHC 24266-5</strain>
    </source>
</reference>
<comment type="caution">
    <text evidence="1">The sequence shown here is derived from an EMBL/GenBank/DDBJ whole genome shotgun (WGS) entry which is preliminary data.</text>
</comment>